<proteinExistence type="predicted"/>
<dbReference type="SUPFAM" id="SSF48403">
    <property type="entry name" value="Ankyrin repeat"/>
    <property type="match status" value="1"/>
</dbReference>
<feature type="domain" description="OTU" evidence="4">
    <location>
        <begin position="754"/>
        <end position="916"/>
    </location>
</feature>
<dbReference type="PANTHER" id="PTHR24189">
    <property type="entry name" value="MYOTROPHIN"/>
    <property type="match status" value="1"/>
</dbReference>
<evidence type="ECO:0000313" key="5">
    <source>
        <dbReference type="EMBL" id="SPP32778.1"/>
    </source>
</evidence>
<evidence type="ECO:0000256" key="1">
    <source>
        <dbReference type="ARBA" id="ARBA00022737"/>
    </source>
</evidence>
<dbReference type="InterPro" id="IPR003323">
    <property type="entry name" value="OTU_dom"/>
</dbReference>
<name>A0A3B0IVD4_9RICK</name>
<organism evidence="5">
    <name type="scientific">Wolbachia endosymbiont of Aleurodicus dispersus</name>
    <dbReference type="NCBI Taxonomy" id="1288877"/>
    <lineage>
        <taxon>Bacteria</taxon>
        <taxon>Pseudomonadati</taxon>
        <taxon>Pseudomonadota</taxon>
        <taxon>Alphaproteobacteria</taxon>
        <taxon>Rickettsiales</taxon>
        <taxon>Anaplasmataceae</taxon>
        <taxon>Wolbachieae</taxon>
        <taxon>Wolbachia</taxon>
    </lineage>
</organism>
<dbReference type="PANTHER" id="PTHR24189:SF50">
    <property type="entry name" value="ANKYRIN REPEAT AND SOCS BOX PROTEIN 2"/>
    <property type="match status" value="1"/>
</dbReference>
<dbReference type="CDD" id="cd22754">
    <property type="entry name" value="OTU_wMelOTU-like"/>
    <property type="match status" value="1"/>
</dbReference>
<keyword evidence="1" id="KW-0677">Repeat</keyword>
<dbReference type="Gene3D" id="3.90.70.80">
    <property type="match status" value="1"/>
</dbReference>
<dbReference type="Gene3D" id="1.25.40.20">
    <property type="entry name" value="Ankyrin repeat-containing domain"/>
    <property type="match status" value="1"/>
</dbReference>
<accession>A0A3B0IVD4</accession>
<sequence length="961" mass="109439">MGTGSVKYIAEPISEQSEHTDEQKLKCDLSAGQECSEIGSPKTEAAELPVDSYYEFIKRDLLWADRSLIDDKKYLEDLIDEWFIHAPNLKLEESQKKLNQKLLNNIIKDFNMGNYDSFSNLKQFLESNEKNKDLKYVLNLKRGHLGTTVLNVFVAHDEAIHPLLKAGADLNMQDNKGKTLLHDTAIYSSDYEGLKYLLDAKTDPNIKDKKGNTPLHYYAANCNDYSRKVMDLLISKGADLNIKNNNGKTPLQIAIDSNNIIECFLTDNQKKLRDQLRKMVKATDSDEDWDNPYGPGVEDLKKFLDKHKNNQDLKIVLNVKGNSSIWPFCQFPDVKALLLKAGATDFVGNKQDNCEKCDSLLSEMYQTNQLAKLNKFLSKVVKAKSMIELQEVVNEIIASGMRLNFAKDKDYYFADHVLEKIAQLEGSYGISSDIVCALISRGAKLKNSDSLKVIDTIEREFKDHKANVIKAHVEYINYAEEFFRVAKDATSGQLCDGKIDNSVSYLEYSEDSIIDVAKITDRTRNLGIPQGEKGYGRSVIKIGKSEVEIITQDGMRNYTDLTEGSNIVLTFYTSLGEIDVRLYPDVQNKSKIIVEVSNREEILEKFKGHEEELGEDCTLGDYYVYYAIEQGYFERSGKLCQYSQTIRSSAKTVNKKQQLLQDLRNIESNIVKKEKNFDIKTHLIDIFKTLSRFYEEKGDISKTDLAKAAEKESKKLGLEGKYNWSKIFGLEEEIIEKAEKQGDKEQKSNIPDDFYVGHAISNGSCFFDSFRQSLEQQKGIKVTVEQLRNECKRFAQDNPPEWFISKIGKDFDEVEGEFINRGITCNQYINSIGKNEFWGRSDIEGRVLCGKYGVKLHVLESNTLNATDEQQDPYLHQLIDSSGSRSSGEYNRIDDDNNVLHIVNGGHDHFQPLLYRNKVLAKQTQEQKDSLCYSSLPSCSMDELKIEKASHQQKALLVSRP</sequence>
<reference evidence="5" key="1">
    <citation type="submission" date="2018-04" db="EMBL/GenBank/DDBJ databases">
        <authorList>
            <person name="Go L.Y."/>
            <person name="Mitchell J.A."/>
        </authorList>
    </citation>
    <scope>NUCLEOTIDE SEQUENCE</scope>
    <source>
        <strain evidence="5">WBAD</strain>
    </source>
</reference>
<evidence type="ECO:0000259" key="4">
    <source>
        <dbReference type="PROSITE" id="PS50802"/>
    </source>
</evidence>
<dbReference type="InterPro" id="IPR002110">
    <property type="entry name" value="Ankyrin_rpt"/>
</dbReference>
<dbReference type="PROSITE" id="PS50088">
    <property type="entry name" value="ANK_REPEAT"/>
    <property type="match status" value="1"/>
</dbReference>
<dbReference type="AlphaFoldDB" id="A0A3B0IVD4"/>
<dbReference type="InterPro" id="IPR050745">
    <property type="entry name" value="Multifunctional_regulatory"/>
</dbReference>
<feature type="repeat" description="ANK" evidence="3">
    <location>
        <begin position="210"/>
        <end position="245"/>
    </location>
</feature>
<dbReference type="SMART" id="SM00248">
    <property type="entry name" value="ANK"/>
    <property type="match status" value="4"/>
</dbReference>
<dbReference type="PROSITE" id="PS50802">
    <property type="entry name" value="OTU"/>
    <property type="match status" value="1"/>
</dbReference>
<evidence type="ECO:0000256" key="2">
    <source>
        <dbReference type="ARBA" id="ARBA00023043"/>
    </source>
</evidence>
<dbReference type="PROSITE" id="PS50297">
    <property type="entry name" value="ANK_REP_REGION"/>
    <property type="match status" value="1"/>
</dbReference>
<evidence type="ECO:0000256" key="3">
    <source>
        <dbReference type="PROSITE-ProRule" id="PRU00023"/>
    </source>
</evidence>
<keyword evidence="2 3" id="KW-0040">ANK repeat</keyword>
<dbReference type="InterPro" id="IPR036770">
    <property type="entry name" value="Ankyrin_rpt-contain_sf"/>
</dbReference>
<gene>
    <name evidence="5" type="ORF">WBAD_0141</name>
</gene>
<dbReference type="Pfam" id="PF12796">
    <property type="entry name" value="Ank_2"/>
    <property type="match status" value="1"/>
</dbReference>
<protein>
    <recommendedName>
        <fullName evidence="4">OTU domain-containing protein</fullName>
    </recommendedName>
</protein>
<dbReference type="EMBL" id="OUNE01000025">
    <property type="protein sequence ID" value="SPP32778.1"/>
    <property type="molecule type" value="Genomic_DNA"/>
</dbReference>